<evidence type="ECO:0000256" key="6">
    <source>
        <dbReference type="ARBA" id="ARBA00022917"/>
    </source>
</evidence>
<dbReference type="InterPro" id="IPR013155">
    <property type="entry name" value="M/V/L/I-tRNA-synth_anticd-bd"/>
</dbReference>
<keyword evidence="6 11" id="KW-0648">Protein biosynthesis</keyword>
<evidence type="ECO:0000256" key="2">
    <source>
        <dbReference type="ARBA" id="ARBA00022490"/>
    </source>
</evidence>
<keyword evidence="4 11" id="KW-0547">Nucleotide-binding</keyword>
<dbReference type="GO" id="GO:0005524">
    <property type="term" value="F:ATP binding"/>
    <property type="evidence" value="ECO:0007669"/>
    <property type="project" value="UniProtKB-KW"/>
</dbReference>
<dbReference type="InterPro" id="IPR009008">
    <property type="entry name" value="Val/Leu/Ile-tRNA-synth_edit"/>
</dbReference>
<dbReference type="GO" id="GO:0005829">
    <property type="term" value="C:cytosol"/>
    <property type="evidence" value="ECO:0007669"/>
    <property type="project" value="TreeGrafter"/>
</dbReference>
<evidence type="ECO:0000313" key="15">
    <source>
        <dbReference type="Proteomes" id="UP000006502"/>
    </source>
</evidence>
<dbReference type="InterPro" id="IPR009080">
    <property type="entry name" value="tRNAsynth_Ia_anticodon-bd"/>
</dbReference>
<keyword evidence="2" id="KW-0963">Cytoplasm</keyword>
<keyword evidence="15" id="KW-1185">Reference proteome</keyword>
<proteinExistence type="inferred from homology"/>
<dbReference type="AlphaFoldDB" id="I7BA91"/>
<evidence type="ECO:0000256" key="4">
    <source>
        <dbReference type="ARBA" id="ARBA00022741"/>
    </source>
</evidence>
<dbReference type="NCBIfam" id="TIGR00422">
    <property type="entry name" value="valS"/>
    <property type="match status" value="1"/>
</dbReference>
<dbReference type="PROSITE" id="PS00178">
    <property type="entry name" value="AA_TRNA_LIGASE_I"/>
    <property type="match status" value="1"/>
</dbReference>
<evidence type="ECO:0000259" key="12">
    <source>
        <dbReference type="Pfam" id="PF00133"/>
    </source>
</evidence>
<reference evidence="15" key="2">
    <citation type="submission" date="2012-07" db="EMBL/GenBank/DDBJ databases">
        <title>Complete genome sequence of 'Candidatus Mycoplasma haemolamae'.</title>
        <authorList>
            <person name="Guimaraes A.M.S."/>
            <person name="Toth B."/>
            <person name="Santos A.P."/>
            <person name="Nascimento N.C."/>
            <person name="Sojka J.E."/>
            <person name="Messick J.B."/>
        </authorList>
    </citation>
    <scope>NUCLEOTIDE SEQUENCE [LARGE SCALE GENOMIC DNA]</scope>
    <source>
        <strain evidence="15">Purdue</strain>
    </source>
</reference>
<name>I7BA91_MYCHA</name>
<dbReference type="EMBL" id="CP003731">
    <property type="protein sequence ID" value="AFO52210.1"/>
    <property type="molecule type" value="Genomic_DNA"/>
</dbReference>
<dbReference type="SUPFAM" id="SSF50677">
    <property type="entry name" value="ValRS/IleRS/LeuRS editing domain"/>
    <property type="match status" value="1"/>
</dbReference>
<feature type="domain" description="Aminoacyl-tRNA synthetase class Ia" evidence="12">
    <location>
        <begin position="5"/>
        <end position="521"/>
    </location>
</feature>
<dbReference type="GO" id="GO:0004832">
    <property type="term" value="F:valine-tRNA ligase activity"/>
    <property type="evidence" value="ECO:0007669"/>
    <property type="project" value="UniProtKB-UniRule"/>
</dbReference>
<evidence type="ECO:0000256" key="10">
    <source>
        <dbReference type="NCBIfam" id="TIGR00422"/>
    </source>
</evidence>
<evidence type="ECO:0000256" key="7">
    <source>
        <dbReference type="ARBA" id="ARBA00023054"/>
    </source>
</evidence>
<keyword evidence="5 11" id="KW-0067">ATP-binding</keyword>
<dbReference type="SUPFAM" id="SSF52374">
    <property type="entry name" value="Nucleotidylyl transferase"/>
    <property type="match status" value="1"/>
</dbReference>
<dbReference type="Gene3D" id="1.10.287.380">
    <property type="entry name" value="Valyl-tRNA synthetase, C-terminal domain"/>
    <property type="match status" value="1"/>
</dbReference>
<dbReference type="PRINTS" id="PR00986">
    <property type="entry name" value="TRNASYNTHVAL"/>
</dbReference>
<evidence type="ECO:0000313" key="14">
    <source>
        <dbReference type="EMBL" id="AFO52210.1"/>
    </source>
</evidence>
<dbReference type="HOGENOM" id="CLU_001493_0_2_14"/>
<dbReference type="InterPro" id="IPR001412">
    <property type="entry name" value="aa-tRNA-synth_I_CS"/>
</dbReference>
<dbReference type="PANTHER" id="PTHR11946">
    <property type="entry name" value="VALYL-TRNA SYNTHETASES"/>
    <property type="match status" value="1"/>
</dbReference>
<comment type="catalytic activity">
    <reaction evidence="9">
        <text>tRNA(Val) + L-valine + ATP = L-valyl-tRNA(Val) + AMP + diphosphate</text>
        <dbReference type="Rhea" id="RHEA:10704"/>
        <dbReference type="Rhea" id="RHEA-COMP:9672"/>
        <dbReference type="Rhea" id="RHEA-COMP:9708"/>
        <dbReference type="ChEBI" id="CHEBI:30616"/>
        <dbReference type="ChEBI" id="CHEBI:33019"/>
        <dbReference type="ChEBI" id="CHEBI:57762"/>
        <dbReference type="ChEBI" id="CHEBI:78442"/>
        <dbReference type="ChEBI" id="CHEBI:78537"/>
        <dbReference type="ChEBI" id="CHEBI:456215"/>
        <dbReference type="EC" id="6.1.1.9"/>
    </reaction>
</comment>
<dbReference type="PATRIC" id="fig|1212765.3.peg.714"/>
<evidence type="ECO:0000259" key="13">
    <source>
        <dbReference type="Pfam" id="PF08264"/>
    </source>
</evidence>
<dbReference type="InterPro" id="IPR002300">
    <property type="entry name" value="aa-tRNA-synth_Ia"/>
</dbReference>
<dbReference type="KEGG" id="mhl:MHLP_03150"/>
<evidence type="ECO:0000256" key="9">
    <source>
        <dbReference type="ARBA" id="ARBA00047552"/>
    </source>
</evidence>
<dbReference type="SUPFAM" id="SSF47323">
    <property type="entry name" value="Anticodon-binding domain of a subclass of class I aminoacyl-tRNA synthetases"/>
    <property type="match status" value="1"/>
</dbReference>
<comment type="similarity">
    <text evidence="11">Belongs to the class-I aminoacyl-tRNA synthetase family.</text>
</comment>
<keyword evidence="3 11" id="KW-0436">Ligase</keyword>
<dbReference type="EC" id="6.1.1.9" evidence="1 10"/>
<gene>
    <name evidence="14" type="primary">valS</name>
    <name evidence="14" type="ordered locus">MHLP_03150</name>
</gene>
<reference evidence="14 15" key="1">
    <citation type="journal article" date="2012" name="J. Bacteriol.">
        <title>Genome Sequence of "Candidatus Mycoplasma haemolamae" Strain Purdue, a Red Blood Cell Pathogen of Alpacas (Vicugna pacos) and Llamas (Lama glama).</title>
        <authorList>
            <person name="Guimaraes A.M."/>
            <person name="Toth B."/>
            <person name="Santos A.P."/>
            <person name="do Nascimento N.C."/>
            <person name="Kritchevsky J.E."/>
            <person name="Messick J.B."/>
        </authorList>
    </citation>
    <scope>NUCLEOTIDE SEQUENCE [LARGE SCALE GENOMIC DNA]</scope>
    <source>
        <strain evidence="14 15">Purdue</strain>
    </source>
</reference>
<dbReference type="Pfam" id="PF00133">
    <property type="entry name" value="tRNA-synt_1"/>
    <property type="match status" value="1"/>
</dbReference>
<evidence type="ECO:0000256" key="1">
    <source>
        <dbReference type="ARBA" id="ARBA00013169"/>
    </source>
</evidence>
<dbReference type="InterPro" id="IPR037118">
    <property type="entry name" value="Val-tRNA_synth_C_sf"/>
</dbReference>
<keyword evidence="8 11" id="KW-0030">Aminoacyl-tRNA synthetase</keyword>
<dbReference type="PANTHER" id="PTHR11946:SF93">
    <property type="entry name" value="VALINE--TRNA LIGASE, CHLOROPLASTIC_MITOCHONDRIAL 2"/>
    <property type="match status" value="1"/>
</dbReference>
<organism evidence="14 15">
    <name type="scientific">Mycoplasma haematolamae (strain Purdue)</name>
    <dbReference type="NCBI Taxonomy" id="1212765"/>
    <lineage>
        <taxon>Bacteria</taxon>
        <taxon>Bacillati</taxon>
        <taxon>Mycoplasmatota</taxon>
        <taxon>Mollicutes</taxon>
        <taxon>Mycoplasmataceae</taxon>
        <taxon>Mycoplasma</taxon>
    </lineage>
</organism>
<dbReference type="Proteomes" id="UP000006502">
    <property type="component" value="Chromosome"/>
</dbReference>
<dbReference type="InterPro" id="IPR014729">
    <property type="entry name" value="Rossmann-like_a/b/a_fold"/>
</dbReference>
<dbReference type="InterPro" id="IPR002303">
    <property type="entry name" value="Valyl-tRNA_ligase"/>
</dbReference>
<sequence>MGFHSLLLPPPNLTGVLHLGHLWNIILQDFRFKWEGMRKHANYWAIGVDHAGLSFQSKFDSLFGSRLSKENKEEYLSEMHKYASQLKETILEQFKSISSSLPVERSRYTLEEDSQKFVVDKFLTLFSQGLIYKKKKLVNWDISLQEVLADCECTYRETTSKLYCLKYLLVDDPSRYLLVATSRPETVFGDVAVFVNPEDERYSSFLNKKVLVPGVSREVPVLSDSLIDRDFGTGCMKCTPSHDKTDWLLREKHSLKSIQIFDEQGIFLDVAGRFKGRDRLEARGEIVEWLDSLSLLERIEDYETKLVLSEKSNTLVEYLVTEQWFLSSSVLAAKAAEAIREGLLKLNIYPESQRERLLYYLDNMEDWCISRQILWGIKIPMVYDTEFRQYRANKRATDPSKEIEEEIVLDTWFSSALWPVIVFEGRPRERSQFFPFTTLISGKDILLPWVSRMIFLSLHFYSKFPFKNVFLHGLLRNNKGEKMSKSLGNGILPEELYKKYSSDVIRLAFLSSTHYDRDLRYSESIFQKSGTFIHKLEHMFNFFLSKLKDLAGSEDLKEPIVYKFEKLSWAERWILREFSLLGNQLEKIYSEYDYFSLFKEVIKFFSEKLSNQFLELLKFEGELSENSLKFLAYLWRLSCRILYPFVPEFSRKSYRKIFKEELKGTYPNRFYPEKISSNPARYEWFFTYMREVRRLYTALSMTFNQEVKLNIVLEGKDASIKSDIGDLSFYFRKLNHSLNEFKSSREGGFVPTIKIGKNYFELLFDSFPIDRYRKFIDKEIEKYSFEISRSKEILSRDTFKANAPAELVKKETSKYRHYLSEHKFYKEMKERLLKS</sequence>
<keyword evidence="7" id="KW-0175">Coiled coil</keyword>
<dbReference type="SUPFAM" id="SSF46589">
    <property type="entry name" value="tRNA-binding arm"/>
    <property type="match status" value="1"/>
</dbReference>
<dbReference type="Pfam" id="PF08264">
    <property type="entry name" value="Anticodon_1"/>
    <property type="match status" value="1"/>
</dbReference>
<dbReference type="STRING" id="1212765.MHLP_03150"/>
<dbReference type="GO" id="GO:0006438">
    <property type="term" value="P:valyl-tRNA aminoacylation"/>
    <property type="evidence" value="ECO:0007669"/>
    <property type="project" value="UniProtKB-UniRule"/>
</dbReference>
<dbReference type="Gene3D" id="1.10.730.10">
    <property type="entry name" value="Isoleucyl-tRNA Synthetase, Domain 1"/>
    <property type="match status" value="1"/>
</dbReference>
<evidence type="ECO:0000256" key="5">
    <source>
        <dbReference type="ARBA" id="ARBA00022840"/>
    </source>
</evidence>
<dbReference type="Gene3D" id="3.40.50.620">
    <property type="entry name" value="HUPs"/>
    <property type="match status" value="2"/>
</dbReference>
<dbReference type="OrthoDB" id="9810365at2"/>
<dbReference type="InterPro" id="IPR010978">
    <property type="entry name" value="tRNA-bd_arm"/>
</dbReference>
<evidence type="ECO:0000256" key="8">
    <source>
        <dbReference type="ARBA" id="ARBA00023146"/>
    </source>
</evidence>
<evidence type="ECO:0000256" key="3">
    <source>
        <dbReference type="ARBA" id="ARBA00022598"/>
    </source>
</evidence>
<evidence type="ECO:0000256" key="11">
    <source>
        <dbReference type="RuleBase" id="RU363035"/>
    </source>
</evidence>
<dbReference type="Gene3D" id="3.90.740.10">
    <property type="entry name" value="Valyl/Leucyl/Isoleucyl-tRNA synthetase, editing domain"/>
    <property type="match status" value="1"/>
</dbReference>
<dbReference type="GO" id="GO:0002161">
    <property type="term" value="F:aminoacyl-tRNA deacylase activity"/>
    <property type="evidence" value="ECO:0007669"/>
    <property type="project" value="InterPro"/>
</dbReference>
<accession>I7BA91</accession>
<protein>
    <recommendedName>
        <fullName evidence="1 10">Valine--tRNA ligase</fullName>
        <ecNumber evidence="1 10">6.1.1.9</ecNumber>
    </recommendedName>
</protein>
<feature type="domain" description="Methionyl/Valyl/Leucyl/Isoleucyl-tRNA synthetase anticodon-binding" evidence="13">
    <location>
        <begin position="571"/>
        <end position="706"/>
    </location>
</feature>